<comment type="caution">
    <text evidence="1">The sequence shown here is derived from an EMBL/GenBank/DDBJ whole genome shotgun (WGS) entry which is preliminary data.</text>
</comment>
<dbReference type="OrthoDB" id="5783963at2759"/>
<evidence type="ECO:0000313" key="1">
    <source>
        <dbReference type="EMBL" id="EYC14676.1"/>
    </source>
</evidence>
<protein>
    <submittedName>
        <fullName evidence="1">Uncharacterized protein</fullName>
    </submittedName>
</protein>
<dbReference type="EMBL" id="JARK01001375">
    <property type="protein sequence ID" value="EYC14676.1"/>
    <property type="molecule type" value="Genomic_DNA"/>
</dbReference>
<organism evidence="1 2">
    <name type="scientific">Ancylostoma ceylanicum</name>
    <dbReference type="NCBI Taxonomy" id="53326"/>
    <lineage>
        <taxon>Eukaryota</taxon>
        <taxon>Metazoa</taxon>
        <taxon>Ecdysozoa</taxon>
        <taxon>Nematoda</taxon>
        <taxon>Chromadorea</taxon>
        <taxon>Rhabditida</taxon>
        <taxon>Rhabditina</taxon>
        <taxon>Rhabditomorpha</taxon>
        <taxon>Strongyloidea</taxon>
        <taxon>Ancylostomatidae</taxon>
        <taxon>Ancylostomatinae</taxon>
        <taxon>Ancylostoma</taxon>
    </lineage>
</organism>
<gene>
    <name evidence="1" type="primary">Acey_s0039.g1</name>
    <name evidence="1" type="ORF">Y032_0039g1</name>
</gene>
<reference evidence="2" key="1">
    <citation type="journal article" date="2015" name="Nat. Genet.">
        <title>The genome and transcriptome of the zoonotic hookworm Ancylostoma ceylanicum identify infection-specific gene families.</title>
        <authorList>
            <person name="Schwarz E.M."/>
            <person name="Hu Y."/>
            <person name="Antoshechkin I."/>
            <person name="Miller M.M."/>
            <person name="Sternberg P.W."/>
            <person name="Aroian R.V."/>
        </authorList>
    </citation>
    <scope>NUCLEOTIDE SEQUENCE</scope>
    <source>
        <strain evidence="2">HY135</strain>
    </source>
</reference>
<evidence type="ECO:0000313" key="2">
    <source>
        <dbReference type="Proteomes" id="UP000024635"/>
    </source>
</evidence>
<name>A0A016UIG4_9BILA</name>
<dbReference type="Proteomes" id="UP000024635">
    <property type="component" value="Unassembled WGS sequence"/>
</dbReference>
<proteinExistence type="predicted"/>
<dbReference type="AlphaFoldDB" id="A0A016UIG4"/>
<sequence length="125" mass="13988">MHSPGHDVSVFLRVSAQLARCFGAADNQSARAALPPLIYGHLEFTVPMLKSTSRWIDEEKITKYKQFACLTPSKVKRSPAVEASMTQHAPPRRGTLAVWRTVRSDRYSRSLPKADRAAAEYTTSR</sequence>
<keyword evidence="2" id="KW-1185">Reference proteome</keyword>
<accession>A0A016UIG4</accession>